<sequence>MRGEIIGVWSETWREIWSKLAKHPDAPEDMFCELFRELNAACSAPLDPATELADTVDNPDQARTAFRRTRASALMGEIALLEFMERAHGVMVDLGGDPMANRFFVLTEAFLNKYSLRYDLRRPFSLNPTLPGVFARLMRDLKDATAQDAALHPLMMEFEDAIRDLRADRSAGRIKTCIQKQVNLLEAIGQRCPGVTTNTLGQICEQVGTWPHNKVKDAMKCLYGFASDYPGIRHGGNANNSIREIEMRDLVGITVLLAGFAPYLTNLINSDTIYRGS</sequence>
<keyword evidence="2" id="KW-1185">Reference proteome</keyword>
<accession>A0A154WFX0</accession>
<name>A0A154WFX0_9PROT</name>
<gene>
    <name evidence="1" type="ORF">AUP43_04520</name>
</gene>
<protein>
    <submittedName>
        <fullName evidence="1">Uncharacterized protein</fullName>
    </submittedName>
</protein>
<organism evidence="1 2">
    <name type="scientific">Oceanibaculum pacificum</name>
    <dbReference type="NCBI Taxonomy" id="580166"/>
    <lineage>
        <taxon>Bacteria</taxon>
        <taxon>Pseudomonadati</taxon>
        <taxon>Pseudomonadota</taxon>
        <taxon>Alphaproteobacteria</taxon>
        <taxon>Rhodospirillales</taxon>
        <taxon>Oceanibaculaceae</taxon>
        <taxon>Oceanibaculum</taxon>
    </lineage>
</organism>
<dbReference type="Proteomes" id="UP000076400">
    <property type="component" value="Unassembled WGS sequence"/>
</dbReference>
<evidence type="ECO:0000313" key="1">
    <source>
        <dbReference type="EMBL" id="KZD12423.1"/>
    </source>
</evidence>
<proteinExistence type="predicted"/>
<dbReference type="EMBL" id="LPXN01000024">
    <property type="protein sequence ID" value="KZD12423.1"/>
    <property type="molecule type" value="Genomic_DNA"/>
</dbReference>
<dbReference type="AlphaFoldDB" id="A0A154WFX0"/>
<evidence type="ECO:0000313" key="2">
    <source>
        <dbReference type="Proteomes" id="UP000076400"/>
    </source>
</evidence>
<reference evidence="1 2" key="1">
    <citation type="submission" date="2015-12" db="EMBL/GenBank/DDBJ databases">
        <title>Genome sequence of Oceanibaculum pacificum MCCC 1A02656.</title>
        <authorList>
            <person name="Lu L."/>
            <person name="Lai Q."/>
            <person name="Shao Z."/>
            <person name="Qian P."/>
        </authorList>
    </citation>
    <scope>NUCLEOTIDE SEQUENCE [LARGE SCALE GENOMIC DNA]</scope>
    <source>
        <strain evidence="1 2">MCCC 1A02656</strain>
    </source>
</reference>
<dbReference type="RefSeq" id="WP_067552192.1">
    <property type="nucleotide sequence ID" value="NZ_LPXN01000024.1"/>
</dbReference>
<dbReference type="OrthoDB" id="5119069at2"/>
<comment type="caution">
    <text evidence="1">The sequence shown here is derived from an EMBL/GenBank/DDBJ whole genome shotgun (WGS) entry which is preliminary data.</text>
</comment>
<dbReference type="STRING" id="580166.AUP43_04520"/>